<dbReference type="Proteomes" id="UP000865968">
    <property type="component" value="Unassembled WGS sequence"/>
</dbReference>
<evidence type="ECO:0000256" key="2">
    <source>
        <dbReference type="SAM" id="MobiDB-lite"/>
    </source>
</evidence>
<dbReference type="Gene3D" id="1.10.1710.10">
    <property type="entry name" value="ProQ/FinO domain"/>
    <property type="match status" value="1"/>
</dbReference>
<dbReference type="InterPro" id="IPR016103">
    <property type="entry name" value="ProQ/FinO"/>
</dbReference>
<protein>
    <submittedName>
        <fullName evidence="4">Conjugal transfer protein</fullName>
    </submittedName>
</protein>
<accession>A0AAN5MID3</accession>
<feature type="region of interest" description="Disordered" evidence="2">
    <location>
        <begin position="1"/>
        <end position="83"/>
    </location>
</feature>
<gene>
    <name evidence="4" type="ORF">I8608_003625</name>
</gene>
<reference evidence="4" key="1">
    <citation type="journal article" date="2018" name="Genome Biol.">
        <title>SKESA: strategic k-mer extension for scrupulous assemblies.</title>
        <authorList>
            <person name="Souvorov A."/>
            <person name="Agarwala R."/>
            <person name="Lipman D.J."/>
        </authorList>
    </citation>
    <scope>NUCLEOTIDE SEQUENCE</scope>
    <source>
        <strain evidence="4">Morganella morganii ARLG-3209</strain>
    </source>
</reference>
<dbReference type="GO" id="GO:0003723">
    <property type="term" value="F:RNA binding"/>
    <property type="evidence" value="ECO:0007669"/>
    <property type="project" value="UniProtKB-KW"/>
</dbReference>
<reference evidence="4" key="2">
    <citation type="submission" date="2020-10" db="EMBL/GenBank/DDBJ databases">
        <authorList>
            <consortium name="NCBI Pathogen Detection Project"/>
        </authorList>
    </citation>
    <scope>NUCLEOTIDE SEQUENCE</scope>
    <source>
        <strain evidence="4">Morganella morganii ARLG-3209</strain>
    </source>
</reference>
<feature type="compositionally biased region" description="Basic and acidic residues" evidence="2">
    <location>
        <begin position="15"/>
        <end position="24"/>
    </location>
</feature>
<evidence type="ECO:0000256" key="1">
    <source>
        <dbReference type="ARBA" id="ARBA00022884"/>
    </source>
</evidence>
<feature type="domain" description="ProQ/FinO" evidence="3">
    <location>
        <begin position="82"/>
        <end position="192"/>
    </location>
</feature>
<feature type="compositionally biased region" description="Pro residues" evidence="2">
    <location>
        <begin position="66"/>
        <end position="80"/>
    </location>
</feature>
<evidence type="ECO:0000259" key="3">
    <source>
        <dbReference type="SMART" id="SM00945"/>
    </source>
</evidence>
<dbReference type="InterPro" id="IPR036442">
    <property type="entry name" value="ProQ/FinO_sf"/>
</dbReference>
<proteinExistence type="predicted"/>
<evidence type="ECO:0000313" key="4">
    <source>
        <dbReference type="EMBL" id="HAT3810724.1"/>
    </source>
</evidence>
<dbReference type="EMBL" id="DACSWI010000014">
    <property type="protein sequence ID" value="HAT3810724.1"/>
    <property type="molecule type" value="Genomic_DNA"/>
</dbReference>
<dbReference type="SMART" id="SM00945">
    <property type="entry name" value="ProQ"/>
    <property type="match status" value="1"/>
</dbReference>
<name>A0AAN5MID3_MORMO</name>
<organism evidence="4 5">
    <name type="scientific">Morganella morganii</name>
    <name type="common">Proteus morganii</name>
    <dbReference type="NCBI Taxonomy" id="582"/>
    <lineage>
        <taxon>Bacteria</taxon>
        <taxon>Pseudomonadati</taxon>
        <taxon>Pseudomonadota</taxon>
        <taxon>Gammaproteobacteria</taxon>
        <taxon>Enterobacterales</taxon>
        <taxon>Morganellaceae</taxon>
        <taxon>Morganella</taxon>
    </lineage>
</organism>
<dbReference type="AlphaFoldDB" id="A0AAN5MID3"/>
<comment type="caution">
    <text evidence="4">The sequence shown here is derived from an EMBL/GenBank/DDBJ whole genome shotgun (WGS) entry which is preliminary data.</text>
</comment>
<dbReference type="SUPFAM" id="SSF48657">
    <property type="entry name" value="FinO-like"/>
    <property type="match status" value="1"/>
</dbReference>
<dbReference type="Pfam" id="PF04352">
    <property type="entry name" value="ProQ"/>
    <property type="match status" value="1"/>
</dbReference>
<sequence>MSETSRPVLTLNRKPKAEPEKSKDTPIQPVFRRKQRIDAVQRPKKNKAAPAAKPPAPVKKAKKPEPPAVKPEKVPAPPTPPKKRMNIIEALGIITRYWPELFPDGQLRPMKNGLREDLFQDKKARVLPLSARTLTRCLSSVSHSIGYRLTVVAGAVRYDKDGQPCGTVTPEEEADSILRMEKLRKQQLKVRPDKFSPAEERMNKQV</sequence>
<keyword evidence="1" id="KW-0694">RNA-binding</keyword>
<evidence type="ECO:0000313" key="5">
    <source>
        <dbReference type="Proteomes" id="UP000865968"/>
    </source>
</evidence>